<sequence length="90" mass="10346">MAITTLARRISKITFYALISLIVGRTLGNPEIWFDHELATQIGHMIYGAGEIGADNFYDLYFYISVITIFSITTVIYILVMKLLKKIRRK</sequence>
<proteinExistence type="predicted"/>
<dbReference type="Proteomes" id="UP000285972">
    <property type="component" value="Unassembled WGS sequence"/>
</dbReference>
<accession>A0AAE8JLF1</accession>
<comment type="caution">
    <text evidence="2">The sequence shown here is derived from an EMBL/GenBank/DDBJ whole genome shotgun (WGS) entry which is preliminary data.</text>
</comment>
<reference evidence="2 3" key="1">
    <citation type="submission" date="2016-09" db="EMBL/GenBank/DDBJ databases">
        <authorList>
            <person name="Doonan J."/>
            <person name="Pachebat J.A."/>
            <person name="Golyshin P.N."/>
            <person name="Denman S."/>
            <person name="Mcdonald J.E."/>
        </authorList>
    </citation>
    <scope>NUCLEOTIDE SEQUENCE [LARGE SCALE GENOMIC DNA]</scope>
    <source>
        <strain evidence="2 3">FRB141</strain>
    </source>
</reference>
<name>A0AAE8JLF1_9GAMM</name>
<evidence type="ECO:0000313" key="3">
    <source>
        <dbReference type="Proteomes" id="UP000285972"/>
    </source>
</evidence>
<organism evidence="2 3">
    <name type="scientific">Brenneria goodwinii</name>
    <dbReference type="NCBI Taxonomy" id="1109412"/>
    <lineage>
        <taxon>Bacteria</taxon>
        <taxon>Pseudomonadati</taxon>
        <taxon>Pseudomonadota</taxon>
        <taxon>Gammaproteobacteria</taxon>
        <taxon>Enterobacterales</taxon>
        <taxon>Pectobacteriaceae</taxon>
        <taxon>Brenneria</taxon>
    </lineage>
</organism>
<keyword evidence="1" id="KW-0812">Transmembrane</keyword>
<keyword evidence="1" id="KW-0472">Membrane</keyword>
<protein>
    <submittedName>
        <fullName evidence="2">Uncharacterized protein</fullName>
    </submittedName>
</protein>
<evidence type="ECO:0000313" key="2">
    <source>
        <dbReference type="EMBL" id="RLM18136.1"/>
    </source>
</evidence>
<evidence type="ECO:0000256" key="1">
    <source>
        <dbReference type="SAM" id="Phobius"/>
    </source>
</evidence>
<feature type="transmembrane region" description="Helical" evidence="1">
    <location>
        <begin position="60"/>
        <end position="80"/>
    </location>
</feature>
<dbReference type="EMBL" id="MJLX01000070">
    <property type="protein sequence ID" value="RLM18136.1"/>
    <property type="molecule type" value="Genomic_DNA"/>
</dbReference>
<dbReference type="KEGG" id="bgj:AWC36_19185"/>
<dbReference type="AlphaFoldDB" id="A0AAE8JLF1"/>
<gene>
    <name evidence="2" type="ORF">BIY26_19315</name>
</gene>
<keyword evidence="1" id="KW-1133">Transmembrane helix</keyword>